<dbReference type="PANTHER" id="PTHR42791:SF1">
    <property type="entry name" value="N-ACETYLTRANSFERASE DOMAIN-CONTAINING PROTEIN"/>
    <property type="match status" value="1"/>
</dbReference>
<evidence type="ECO:0000313" key="2">
    <source>
        <dbReference type="EMBL" id="NLR91483.1"/>
    </source>
</evidence>
<feature type="domain" description="N-acetyltransferase" evidence="1">
    <location>
        <begin position="106"/>
        <end position="239"/>
    </location>
</feature>
<organism evidence="2 3">
    <name type="scientific">Flammeovirga agarivorans</name>
    <dbReference type="NCBI Taxonomy" id="2726742"/>
    <lineage>
        <taxon>Bacteria</taxon>
        <taxon>Pseudomonadati</taxon>
        <taxon>Bacteroidota</taxon>
        <taxon>Cytophagia</taxon>
        <taxon>Cytophagales</taxon>
        <taxon>Flammeovirgaceae</taxon>
        <taxon>Flammeovirga</taxon>
    </lineage>
</organism>
<dbReference type="PROSITE" id="PS51186">
    <property type="entry name" value="GNAT"/>
    <property type="match status" value="1"/>
</dbReference>
<proteinExistence type="predicted"/>
<dbReference type="InterPro" id="IPR016181">
    <property type="entry name" value="Acyl_CoA_acyltransferase"/>
</dbReference>
<dbReference type="EMBL" id="JABAIL010000003">
    <property type="protein sequence ID" value="NLR91483.1"/>
    <property type="molecule type" value="Genomic_DNA"/>
</dbReference>
<sequence>MNHLIIQNLFDLWEHIGEITNTLTKTDQYSSVFMQQSDWPKRVFRIIDKKEVLLDVIEKTKSNELPEGLTIQSPNSLENNDSFQYIMSQKNMAIDTKEVKPMGENNFIKQVTTKEDAYSFAATASQSFGYTVDGKVVNAILQHSSNVRLFIFQEESTTLGCGMVYFDPRGIAGLHMIGTIPEGRGKGVGKSITERLLKEAKAQEAEHCVLHASKMGEPIYSKLGFKTFGEIETYRIIKE</sequence>
<name>A0A7X8SJN6_9BACT</name>
<dbReference type="PANTHER" id="PTHR42791">
    <property type="entry name" value="GNAT FAMILY ACETYLTRANSFERASE"/>
    <property type="match status" value="1"/>
</dbReference>
<keyword evidence="2" id="KW-0808">Transferase</keyword>
<dbReference type="CDD" id="cd04301">
    <property type="entry name" value="NAT_SF"/>
    <property type="match status" value="1"/>
</dbReference>
<protein>
    <submittedName>
        <fullName evidence="2">GNAT family N-acetyltransferase</fullName>
    </submittedName>
</protein>
<dbReference type="RefSeq" id="WP_168882203.1">
    <property type="nucleotide sequence ID" value="NZ_JABAIL010000003.1"/>
</dbReference>
<dbReference type="InterPro" id="IPR000182">
    <property type="entry name" value="GNAT_dom"/>
</dbReference>
<comment type="caution">
    <text evidence="2">The sequence shown here is derived from an EMBL/GenBank/DDBJ whole genome shotgun (WGS) entry which is preliminary data.</text>
</comment>
<dbReference type="Gene3D" id="3.40.630.30">
    <property type="match status" value="1"/>
</dbReference>
<keyword evidence="3" id="KW-1185">Reference proteome</keyword>
<dbReference type="InterPro" id="IPR052523">
    <property type="entry name" value="Trichothecene_AcTrans"/>
</dbReference>
<evidence type="ECO:0000313" key="3">
    <source>
        <dbReference type="Proteomes" id="UP000585050"/>
    </source>
</evidence>
<dbReference type="GO" id="GO:0016747">
    <property type="term" value="F:acyltransferase activity, transferring groups other than amino-acyl groups"/>
    <property type="evidence" value="ECO:0007669"/>
    <property type="project" value="InterPro"/>
</dbReference>
<dbReference type="AlphaFoldDB" id="A0A7X8SJN6"/>
<reference evidence="2 3" key="1">
    <citation type="submission" date="2020-04" db="EMBL/GenBank/DDBJ databases">
        <title>Flammeovirga sp. SR4, a novel species isolated from seawater.</title>
        <authorList>
            <person name="Wang X."/>
        </authorList>
    </citation>
    <scope>NUCLEOTIDE SEQUENCE [LARGE SCALE GENOMIC DNA]</scope>
    <source>
        <strain evidence="2 3">SR4</strain>
    </source>
</reference>
<evidence type="ECO:0000259" key="1">
    <source>
        <dbReference type="PROSITE" id="PS51186"/>
    </source>
</evidence>
<dbReference type="Proteomes" id="UP000585050">
    <property type="component" value="Unassembled WGS sequence"/>
</dbReference>
<dbReference type="SUPFAM" id="SSF55729">
    <property type="entry name" value="Acyl-CoA N-acyltransferases (Nat)"/>
    <property type="match status" value="1"/>
</dbReference>
<gene>
    <name evidence="2" type="ORF">HGP29_09715</name>
</gene>
<dbReference type="Pfam" id="PF13673">
    <property type="entry name" value="Acetyltransf_10"/>
    <property type="match status" value="1"/>
</dbReference>
<accession>A0A7X8SJN6</accession>